<comment type="caution">
    <text evidence="13">The sequence shown here is derived from an EMBL/GenBank/DDBJ whole genome shotgun (WGS) entry which is preliminary data.</text>
</comment>
<dbReference type="UniPathway" id="UPA00164"/>
<proteinExistence type="inferred from homology"/>
<dbReference type="EC" id="2.4.1.18" evidence="10"/>
<dbReference type="FunFam" id="3.20.20.80:FF:000003">
    <property type="entry name" value="1,4-alpha-glucan branching enzyme GlgB"/>
    <property type="match status" value="1"/>
</dbReference>
<keyword evidence="5 10" id="KW-0321">Glycogen metabolism</keyword>
<protein>
    <recommendedName>
        <fullName evidence="10">1,4-alpha-glucan branching enzyme GlgB</fullName>
        <ecNumber evidence="10">2.4.1.18</ecNumber>
    </recommendedName>
    <alternativeName>
        <fullName evidence="10">1,4-alpha-D-glucan:1,4-alpha-D-glucan 6-glucosyl-transferase</fullName>
    </alternativeName>
    <alternativeName>
        <fullName evidence="10">Alpha-(1-&gt;4)-glucan branching enzyme</fullName>
    </alternativeName>
    <alternativeName>
        <fullName evidence="10">Glycogen branching enzyme</fullName>
        <shortName evidence="10">BE</shortName>
    </alternativeName>
</protein>
<sequence length="768" mass="85536">MTALDFATPTKTAVQPEAPVVLPPGVDQMQVDALTHGRLGDPFAVLGPHRLDTEDGPRWVVRAFYPGARRVQAIDSRGQIITEMNPVGRTGLFHGPLRADAQDVYGHPELYRLRIIWPAGTGHEAVQETEDPYAFGLLLGDLDLHLLNEGTHWALASCLGAQAMRLDGISGVRFAVWAPNAQRVSVVGEFNQWDGRRHPMRLRHQAGVWELFLPSGLGAGPGARYKFELIGADGRLVVKADPAARQTEPPPATASVVADPAPLRWNDDAWMQTRAERHKPDAPISIYEVHAGSWLRDLEDGGRNLHWDELADRLIPYVTALGFTHIELLPVAEHPFGGSWGYQPLGLFAPSARFGAPEAFARFVDRCHQAGLGVIVDWVPAHFPTDAHGLAQFDGTALYEHQDPREGFHQDWNTLIYNFGRNEVRGFLIASGLEWLERFHIDGLRVDAVASMLYRDYSRRAGEWVPNRYGGRENLEAVAFLQQMNTVVHERCPGAITIAEESTAWPGVTAPVEFNGLGFDYKWNMGWMHDTLHYMQRDPVYRQHHHDGMTFGLVYAFSEHFILPISHDEVVHGKGSLLGKMPGDEWQRLANLRAYLAFMWTHPGKKLLFMGCEFGQVGEWNHDASPEWHLLDDPRHRGVQRLVHDLNALYRNEPSLHARDTAPEGFNWVIGDDRTNSVFAFLRLDGDGRPMLVVANMTPVPREGYRIGVPPAEGATHWREVLNTDAAVYGGSDFGNSGAVDVDHVAAHGQGQSLVLRLPPLGVVVLKV</sequence>
<evidence type="ECO:0000256" key="6">
    <source>
        <dbReference type="ARBA" id="ARBA00022676"/>
    </source>
</evidence>
<dbReference type="RefSeq" id="WP_367875519.1">
    <property type="nucleotide sequence ID" value="NZ_WJYN01000001.1"/>
</dbReference>
<evidence type="ECO:0000256" key="8">
    <source>
        <dbReference type="ARBA" id="ARBA00023056"/>
    </source>
</evidence>
<dbReference type="InterPro" id="IPR044143">
    <property type="entry name" value="GlgB_N_E_set_prok"/>
</dbReference>
<dbReference type="InterPro" id="IPR004193">
    <property type="entry name" value="Glyco_hydro_13_N"/>
</dbReference>
<dbReference type="InterPro" id="IPR054169">
    <property type="entry name" value="GlgB_N"/>
</dbReference>
<dbReference type="CDD" id="cd11322">
    <property type="entry name" value="AmyAc_Glg_BE"/>
    <property type="match status" value="1"/>
</dbReference>
<evidence type="ECO:0000256" key="4">
    <source>
        <dbReference type="ARBA" id="ARBA00009000"/>
    </source>
</evidence>
<comment type="catalytic activity">
    <reaction evidence="1 10">
        <text>Transfers a segment of a (1-&gt;4)-alpha-D-glucan chain to a primary hydroxy group in a similar glucan chain.</text>
        <dbReference type="EC" id="2.4.1.18"/>
    </reaction>
</comment>
<comment type="pathway">
    <text evidence="3 10">Glycan biosynthesis; glycogen biosynthesis.</text>
</comment>
<dbReference type="PIRSF" id="PIRSF000463">
    <property type="entry name" value="GlgB"/>
    <property type="match status" value="1"/>
</dbReference>
<dbReference type="GO" id="GO:0005829">
    <property type="term" value="C:cytosol"/>
    <property type="evidence" value="ECO:0007669"/>
    <property type="project" value="TreeGrafter"/>
</dbReference>
<dbReference type="PANTHER" id="PTHR43651:SF3">
    <property type="entry name" value="1,4-ALPHA-GLUCAN-BRANCHING ENZYME"/>
    <property type="match status" value="1"/>
</dbReference>
<evidence type="ECO:0000256" key="5">
    <source>
        <dbReference type="ARBA" id="ARBA00022600"/>
    </source>
</evidence>
<keyword evidence="8 10" id="KW-0320">Glycogen biosynthesis</keyword>
<dbReference type="NCBIfam" id="TIGR01515">
    <property type="entry name" value="branching_enzym"/>
    <property type="match status" value="1"/>
</dbReference>
<dbReference type="SUPFAM" id="SSF51445">
    <property type="entry name" value="(Trans)glycosidases"/>
    <property type="match status" value="1"/>
</dbReference>
<dbReference type="HAMAP" id="MF_00685">
    <property type="entry name" value="GlgB"/>
    <property type="match status" value="1"/>
</dbReference>
<evidence type="ECO:0000313" key="13">
    <source>
        <dbReference type="EMBL" id="MRS97475.1"/>
    </source>
</evidence>
<dbReference type="Gene3D" id="3.20.20.80">
    <property type="entry name" value="Glycosidases"/>
    <property type="match status" value="1"/>
</dbReference>
<dbReference type="InterPro" id="IPR013783">
    <property type="entry name" value="Ig-like_fold"/>
</dbReference>
<dbReference type="EMBL" id="WJYN01000001">
    <property type="protein sequence ID" value="MRS97475.1"/>
    <property type="molecule type" value="Genomic_DNA"/>
</dbReference>
<gene>
    <name evidence="10 13" type="primary">glgB</name>
    <name evidence="13" type="ORF">GJQ57_02280</name>
</gene>
<dbReference type="Gene3D" id="2.60.40.1180">
    <property type="entry name" value="Golgi alpha-mannosidase II"/>
    <property type="match status" value="1"/>
</dbReference>
<dbReference type="InterPro" id="IPR006407">
    <property type="entry name" value="GlgB"/>
</dbReference>
<accession>A0A7X2L941</accession>
<dbReference type="FunFam" id="2.60.40.1180:FF:000002">
    <property type="entry name" value="1,4-alpha-glucan branching enzyme GlgB"/>
    <property type="match status" value="1"/>
</dbReference>
<dbReference type="InterPro" id="IPR006048">
    <property type="entry name" value="A-amylase/branching_C"/>
</dbReference>
<dbReference type="SMART" id="SM00642">
    <property type="entry name" value="Aamy"/>
    <property type="match status" value="1"/>
</dbReference>
<evidence type="ECO:0000256" key="3">
    <source>
        <dbReference type="ARBA" id="ARBA00004964"/>
    </source>
</evidence>
<dbReference type="Proteomes" id="UP000441032">
    <property type="component" value="Unassembled WGS sequence"/>
</dbReference>
<dbReference type="Pfam" id="PF02922">
    <property type="entry name" value="CBM_48"/>
    <property type="match status" value="1"/>
</dbReference>
<keyword evidence="7 10" id="KW-0808">Transferase</keyword>
<evidence type="ECO:0000256" key="7">
    <source>
        <dbReference type="ARBA" id="ARBA00022679"/>
    </source>
</evidence>
<dbReference type="GO" id="GO:0004553">
    <property type="term" value="F:hydrolase activity, hydrolyzing O-glycosyl compounds"/>
    <property type="evidence" value="ECO:0007669"/>
    <property type="project" value="InterPro"/>
</dbReference>
<dbReference type="InterPro" id="IPR014756">
    <property type="entry name" value="Ig_E-set"/>
</dbReference>
<feature type="active site" description="Proton donor" evidence="10 11">
    <location>
        <position position="500"/>
    </location>
</feature>
<name>A0A7X2L941_RALPI</name>
<dbReference type="GO" id="GO:0005978">
    <property type="term" value="P:glycogen biosynthetic process"/>
    <property type="evidence" value="ECO:0007669"/>
    <property type="project" value="UniProtKB-UniRule"/>
</dbReference>
<comment type="similarity">
    <text evidence="4 10">Belongs to the glycosyl hydrolase 13 family. GlgB subfamily.</text>
</comment>
<evidence type="ECO:0000256" key="1">
    <source>
        <dbReference type="ARBA" id="ARBA00000826"/>
    </source>
</evidence>
<dbReference type="InterPro" id="IPR006047">
    <property type="entry name" value="GH13_cat_dom"/>
</dbReference>
<dbReference type="InterPro" id="IPR037439">
    <property type="entry name" value="Branching_enzy"/>
</dbReference>
<evidence type="ECO:0000259" key="12">
    <source>
        <dbReference type="SMART" id="SM00642"/>
    </source>
</evidence>
<evidence type="ECO:0000256" key="2">
    <source>
        <dbReference type="ARBA" id="ARBA00002953"/>
    </source>
</evidence>
<keyword evidence="6 10" id="KW-0328">Glycosyltransferase</keyword>
<feature type="domain" description="Glycosyl hydrolase family 13 catalytic" evidence="12">
    <location>
        <begin position="288"/>
        <end position="635"/>
    </location>
</feature>
<dbReference type="InterPro" id="IPR013780">
    <property type="entry name" value="Glyco_hydro_b"/>
</dbReference>
<dbReference type="InterPro" id="IPR017853">
    <property type="entry name" value="GH"/>
</dbReference>
<dbReference type="NCBIfam" id="NF003811">
    <property type="entry name" value="PRK05402.1"/>
    <property type="match status" value="1"/>
</dbReference>
<dbReference type="NCBIfam" id="NF008967">
    <property type="entry name" value="PRK12313.1"/>
    <property type="match status" value="1"/>
</dbReference>
<comment type="subunit">
    <text evidence="10">Monomer.</text>
</comment>
<organism evidence="13 14">
    <name type="scientific">Ralstonia pickettii</name>
    <name type="common">Burkholderia pickettii</name>
    <dbReference type="NCBI Taxonomy" id="329"/>
    <lineage>
        <taxon>Bacteria</taxon>
        <taxon>Pseudomonadati</taxon>
        <taxon>Pseudomonadota</taxon>
        <taxon>Betaproteobacteria</taxon>
        <taxon>Burkholderiales</taxon>
        <taxon>Burkholderiaceae</taxon>
        <taxon>Ralstonia</taxon>
    </lineage>
</organism>
<dbReference type="PANTHER" id="PTHR43651">
    <property type="entry name" value="1,4-ALPHA-GLUCAN-BRANCHING ENZYME"/>
    <property type="match status" value="1"/>
</dbReference>
<dbReference type="CDD" id="cd02855">
    <property type="entry name" value="E_set_GBE_prok_N"/>
    <property type="match status" value="1"/>
</dbReference>
<dbReference type="Pfam" id="PF02806">
    <property type="entry name" value="Alpha-amylase_C"/>
    <property type="match status" value="1"/>
</dbReference>
<dbReference type="FunFam" id="2.60.40.10:FF:000169">
    <property type="entry name" value="1,4-alpha-glucan branching enzyme GlgB"/>
    <property type="match status" value="1"/>
</dbReference>
<keyword evidence="9 10" id="KW-0119">Carbohydrate metabolism</keyword>
<dbReference type="Gene3D" id="2.60.40.10">
    <property type="entry name" value="Immunoglobulins"/>
    <property type="match status" value="1"/>
</dbReference>
<dbReference type="AlphaFoldDB" id="A0A7X2L941"/>
<feature type="active site" description="Nucleophile" evidence="10 11">
    <location>
        <position position="447"/>
    </location>
</feature>
<dbReference type="SUPFAM" id="SSF81296">
    <property type="entry name" value="E set domains"/>
    <property type="match status" value="2"/>
</dbReference>
<evidence type="ECO:0000256" key="11">
    <source>
        <dbReference type="PIRSR" id="PIRSR000463-1"/>
    </source>
</evidence>
<dbReference type="GO" id="GO:0043169">
    <property type="term" value="F:cation binding"/>
    <property type="evidence" value="ECO:0007669"/>
    <property type="project" value="InterPro"/>
</dbReference>
<evidence type="ECO:0000256" key="9">
    <source>
        <dbReference type="ARBA" id="ARBA00023277"/>
    </source>
</evidence>
<reference evidence="13 14" key="1">
    <citation type="submission" date="2019-11" db="EMBL/GenBank/DDBJ databases">
        <title>Phenotypic characterization of an OXA-22 and OXA-60 co-producing Ralstonia pickettii clinical strain.</title>
        <authorList>
            <person name="He F."/>
        </authorList>
    </citation>
    <scope>NUCLEOTIDE SEQUENCE [LARGE SCALE GENOMIC DNA]</scope>
    <source>
        <strain evidence="13 14">PSLESD1</strain>
    </source>
</reference>
<evidence type="ECO:0000313" key="14">
    <source>
        <dbReference type="Proteomes" id="UP000441032"/>
    </source>
</evidence>
<dbReference type="GO" id="GO:0003844">
    <property type="term" value="F:1,4-alpha-glucan branching enzyme activity"/>
    <property type="evidence" value="ECO:0007669"/>
    <property type="project" value="UniProtKB-UniRule"/>
</dbReference>
<dbReference type="SUPFAM" id="SSF51011">
    <property type="entry name" value="Glycosyl hydrolase domain"/>
    <property type="match status" value="1"/>
</dbReference>
<evidence type="ECO:0000256" key="10">
    <source>
        <dbReference type="HAMAP-Rule" id="MF_00685"/>
    </source>
</evidence>
<comment type="function">
    <text evidence="2 10">Catalyzes the formation of the alpha-1,6-glucosidic linkages in glycogen by scission of a 1,4-alpha-linked oligosaccharide from growing alpha-1,4-glucan chains and the subsequent attachment of the oligosaccharide to the alpha-1,6 position.</text>
</comment>
<dbReference type="Pfam" id="PF22019">
    <property type="entry name" value="GlgB_N"/>
    <property type="match status" value="1"/>
</dbReference>